<proteinExistence type="predicted"/>
<dbReference type="EMBL" id="SHDO01000041">
    <property type="protein sequence ID" value="MBX6982897.1"/>
    <property type="molecule type" value="Genomic_DNA"/>
</dbReference>
<name>A0AAP2K3S5_PRORE</name>
<evidence type="ECO:0000313" key="1">
    <source>
        <dbReference type="EMBL" id="MBX6982897.1"/>
    </source>
</evidence>
<organism evidence="1 2">
    <name type="scientific">Providencia rettgeri</name>
    <dbReference type="NCBI Taxonomy" id="587"/>
    <lineage>
        <taxon>Bacteria</taxon>
        <taxon>Pseudomonadati</taxon>
        <taxon>Pseudomonadota</taxon>
        <taxon>Gammaproteobacteria</taxon>
        <taxon>Enterobacterales</taxon>
        <taxon>Morganellaceae</taxon>
        <taxon>Providencia</taxon>
    </lineage>
</organism>
<comment type="caution">
    <text evidence="1">The sequence shown here is derived from an EMBL/GenBank/DDBJ whole genome shotgun (WGS) entry which is preliminary data.</text>
</comment>
<dbReference type="AlphaFoldDB" id="A0AAP2K3S5"/>
<dbReference type="Proteomes" id="UP000824410">
    <property type="component" value="Unassembled WGS sequence"/>
</dbReference>
<gene>
    <name evidence="1" type="ORF">EX242_21895</name>
</gene>
<reference evidence="1" key="1">
    <citation type="submission" date="2019-02" db="EMBL/GenBank/DDBJ databases">
        <title>Genomic characterization of isolates from hospital effluents in KZN, South Africa.</title>
        <authorList>
            <person name="Ntshobeni N."/>
            <person name="Allam M."/>
            <person name="Ismail A."/>
            <person name="Amoako D."/>
            <person name="Essack S."/>
            <person name="Chenia H."/>
        </authorList>
    </citation>
    <scope>NUCLEOTIDE SEQUENCE</scope>
    <source>
        <strain evidence="1">AFE97_S1</strain>
    </source>
</reference>
<sequence>MVITVKTSELTGIALDWAVTEAIGEQHREDAYRKKYSSDWRDCGTLLERFRIDVHHEIGGWLAHKDLGFIGAANDLKIAICLAIVGWKFGDEVQIPASLQEAN</sequence>
<evidence type="ECO:0000313" key="2">
    <source>
        <dbReference type="Proteomes" id="UP000824410"/>
    </source>
</evidence>
<protein>
    <submittedName>
        <fullName evidence="1">DUF2591 domain-containing protein</fullName>
    </submittedName>
</protein>
<accession>A0AAP2K3S5</accession>